<dbReference type="PANTHER" id="PTHR23048">
    <property type="entry name" value="MYOSIN LIGHT CHAIN 1, 3"/>
    <property type="match status" value="1"/>
</dbReference>
<evidence type="ECO:0000259" key="2">
    <source>
        <dbReference type="PROSITE" id="PS50222"/>
    </source>
</evidence>
<dbReference type="InterPro" id="IPR011992">
    <property type="entry name" value="EF-hand-dom_pair"/>
</dbReference>
<proteinExistence type="predicted"/>
<dbReference type="Pfam" id="PF13499">
    <property type="entry name" value="EF-hand_7"/>
    <property type="match status" value="1"/>
</dbReference>
<dbReference type="EMBL" id="CAJNRG010004007">
    <property type="protein sequence ID" value="CAF2062306.1"/>
    <property type="molecule type" value="Genomic_DNA"/>
</dbReference>
<reference evidence="3" key="1">
    <citation type="submission" date="2021-02" db="EMBL/GenBank/DDBJ databases">
        <authorList>
            <person name="Nowell W R."/>
        </authorList>
    </citation>
    <scope>NUCLEOTIDE SEQUENCE</scope>
</reference>
<dbReference type="InterPro" id="IPR002048">
    <property type="entry name" value="EF_hand_dom"/>
</dbReference>
<organism evidence="3 4">
    <name type="scientific">Rotaria magnacalcarata</name>
    <dbReference type="NCBI Taxonomy" id="392030"/>
    <lineage>
        <taxon>Eukaryota</taxon>
        <taxon>Metazoa</taxon>
        <taxon>Spiralia</taxon>
        <taxon>Gnathifera</taxon>
        <taxon>Rotifera</taxon>
        <taxon>Eurotatoria</taxon>
        <taxon>Bdelloidea</taxon>
        <taxon>Philodinida</taxon>
        <taxon>Philodinidae</taxon>
        <taxon>Rotaria</taxon>
    </lineage>
</organism>
<evidence type="ECO:0000256" key="1">
    <source>
        <dbReference type="ARBA" id="ARBA00022737"/>
    </source>
</evidence>
<accession>A0A816QIK0</accession>
<dbReference type="FunFam" id="1.10.238.10:FF:000003">
    <property type="entry name" value="Calmodulin A"/>
    <property type="match status" value="1"/>
</dbReference>
<dbReference type="Gene3D" id="1.10.238.10">
    <property type="entry name" value="EF-hand"/>
    <property type="match status" value="2"/>
</dbReference>
<gene>
    <name evidence="3" type="ORF">XDN619_LOCUS10782</name>
</gene>
<evidence type="ECO:0000313" key="3">
    <source>
        <dbReference type="EMBL" id="CAF2062306.1"/>
    </source>
</evidence>
<dbReference type="SUPFAM" id="SSF47473">
    <property type="entry name" value="EF-hand"/>
    <property type="match status" value="1"/>
</dbReference>
<protein>
    <recommendedName>
        <fullName evidence="2">EF-hand domain-containing protein</fullName>
    </recommendedName>
</protein>
<name>A0A816QIK0_9BILA</name>
<dbReference type="AlphaFoldDB" id="A0A816QIK0"/>
<sequence length="151" mass="17350">MNKMPGLTDEISADIRDVFSLYDDRGDDHIPKHYLGEAIRALGLNPTEAEIHLLLTDLTRVERLSMQQFQVIFERLSRQKESVAPAEEFADGLRVFDKDGNGLIPATELRHLLTTLGERLTDDEVEQLIYEFEDKQGMVVYEDFIKAVLQR</sequence>
<evidence type="ECO:0000313" key="4">
    <source>
        <dbReference type="Proteomes" id="UP000663887"/>
    </source>
</evidence>
<dbReference type="CDD" id="cd00051">
    <property type="entry name" value="EFh"/>
    <property type="match status" value="1"/>
</dbReference>
<comment type="caution">
    <text evidence="3">The sequence shown here is derived from an EMBL/GenBank/DDBJ whole genome shotgun (WGS) entry which is preliminary data.</text>
</comment>
<dbReference type="InterPro" id="IPR050230">
    <property type="entry name" value="CALM/Myosin/TropC-like"/>
</dbReference>
<dbReference type="PANTHER" id="PTHR23048:SF49">
    <property type="entry name" value="FI08416P-RELATED"/>
    <property type="match status" value="1"/>
</dbReference>
<dbReference type="SMART" id="SM00054">
    <property type="entry name" value="EFh"/>
    <property type="match status" value="2"/>
</dbReference>
<feature type="domain" description="EF-hand" evidence="2">
    <location>
        <begin position="84"/>
        <end position="119"/>
    </location>
</feature>
<dbReference type="GO" id="GO:0005509">
    <property type="term" value="F:calcium ion binding"/>
    <property type="evidence" value="ECO:0007669"/>
    <property type="project" value="InterPro"/>
</dbReference>
<dbReference type="GO" id="GO:0016460">
    <property type="term" value="C:myosin II complex"/>
    <property type="evidence" value="ECO:0007669"/>
    <property type="project" value="TreeGrafter"/>
</dbReference>
<keyword evidence="1" id="KW-0677">Repeat</keyword>
<dbReference type="Proteomes" id="UP000663887">
    <property type="component" value="Unassembled WGS sequence"/>
</dbReference>
<feature type="domain" description="EF-hand" evidence="2">
    <location>
        <begin position="10"/>
        <end position="45"/>
    </location>
</feature>
<dbReference type="PROSITE" id="PS50222">
    <property type="entry name" value="EF_HAND_2"/>
    <property type="match status" value="2"/>
</dbReference>